<organism evidence="4 5">
    <name type="scientific">Bugula neritina</name>
    <name type="common">Brown bryozoan</name>
    <name type="synonym">Sertularia neritina</name>
    <dbReference type="NCBI Taxonomy" id="10212"/>
    <lineage>
        <taxon>Eukaryota</taxon>
        <taxon>Metazoa</taxon>
        <taxon>Spiralia</taxon>
        <taxon>Lophotrochozoa</taxon>
        <taxon>Bryozoa</taxon>
        <taxon>Gymnolaemata</taxon>
        <taxon>Cheilostomatida</taxon>
        <taxon>Flustrina</taxon>
        <taxon>Buguloidea</taxon>
        <taxon>Bugulidae</taxon>
        <taxon>Bugula</taxon>
    </lineage>
</organism>
<feature type="transmembrane region" description="Helical" evidence="2">
    <location>
        <begin position="160"/>
        <end position="183"/>
    </location>
</feature>
<dbReference type="OrthoDB" id="10060767at2759"/>
<gene>
    <name evidence="4" type="ORF">EB796_005088</name>
</gene>
<feature type="transmembrane region" description="Helical" evidence="2">
    <location>
        <begin position="105"/>
        <end position="121"/>
    </location>
</feature>
<keyword evidence="2" id="KW-0472">Membrane</keyword>
<dbReference type="EMBL" id="VXIV02000696">
    <property type="protein sequence ID" value="KAF6036609.1"/>
    <property type="molecule type" value="Genomic_DNA"/>
</dbReference>
<evidence type="ECO:0000259" key="3">
    <source>
        <dbReference type="PROSITE" id="PS50850"/>
    </source>
</evidence>
<feature type="domain" description="Major facilitator superfamily (MFS) profile" evidence="3">
    <location>
        <begin position="37"/>
        <end position="426"/>
    </location>
</feature>
<keyword evidence="2" id="KW-0812">Transmembrane</keyword>
<protein>
    <recommendedName>
        <fullName evidence="3">Major facilitator superfamily (MFS) profile domain-containing protein</fullName>
    </recommendedName>
</protein>
<dbReference type="Proteomes" id="UP000593567">
    <property type="component" value="Unassembled WGS sequence"/>
</dbReference>
<comment type="subcellular location">
    <subcellularLocation>
        <location evidence="1">Membrane</location>
        <topology evidence="1">Multi-pass membrane protein</topology>
    </subcellularLocation>
</comment>
<evidence type="ECO:0000256" key="1">
    <source>
        <dbReference type="ARBA" id="ARBA00004141"/>
    </source>
</evidence>
<feature type="transmembrane region" description="Helical" evidence="2">
    <location>
        <begin position="76"/>
        <end position="98"/>
    </location>
</feature>
<feature type="transmembrane region" description="Helical" evidence="2">
    <location>
        <begin position="305"/>
        <end position="326"/>
    </location>
</feature>
<dbReference type="GO" id="GO:0016020">
    <property type="term" value="C:membrane"/>
    <property type="evidence" value="ECO:0007669"/>
    <property type="project" value="UniProtKB-SubCell"/>
</dbReference>
<dbReference type="AlphaFoldDB" id="A0A7J7KD79"/>
<dbReference type="PROSITE" id="PS50850">
    <property type="entry name" value="MFS"/>
    <property type="match status" value="1"/>
</dbReference>
<keyword evidence="2" id="KW-1133">Transmembrane helix</keyword>
<feature type="transmembrane region" description="Helical" evidence="2">
    <location>
        <begin position="195"/>
        <end position="213"/>
    </location>
</feature>
<comment type="caution">
    <text evidence="4">The sequence shown here is derived from an EMBL/GenBank/DDBJ whole genome shotgun (WGS) entry which is preliminary data.</text>
</comment>
<feature type="transmembrane region" description="Helical" evidence="2">
    <location>
        <begin position="127"/>
        <end position="148"/>
    </location>
</feature>
<evidence type="ECO:0000313" key="5">
    <source>
        <dbReference type="Proteomes" id="UP000593567"/>
    </source>
</evidence>
<feature type="transmembrane region" description="Helical" evidence="2">
    <location>
        <begin position="404"/>
        <end position="422"/>
    </location>
</feature>
<dbReference type="InterPro" id="IPR011701">
    <property type="entry name" value="MFS"/>
</dbReference>
<dbReference type="Gene3D" id="1.20.1250.20">
    <property type="entry name" value="MFS general substrate transporter like domains"/>
    <property type="match status" value="1"/>
</dbReference>
<dbReference type="InterPro" id="IPR050327">
    <property type="entry name" value="Proton-linked_MCT"/>
</dbReference>
<feature type="transmembrane region" description="Helical" evidence="2">
    <location>
        <begin position="274"/>
        <end position="293"/>
    </location>
</feature>
<sequence>MKSSLDGSVASSYDVENEKLNEAHLNTPGHSVDEGYAWVILAISFFVNFAGLGIAFSAGVYTPVLLEEFNGKKEAVGLIGALYIGFIFFAGPVSGYFTNQLGHRATIIGGALLATVGVALGAAVSNVWLLCVTVGVVGGSGTSMIYIPSVTILAEYFHKWRAVAFTISAVGIGTGTLVMPLYLKWAIDQYGRRGAYLMTAGVILQVAVAGFLIDRTQTQIQNRKSNFTLKEQFASVCNWKFISFLANNFLFGLSMTIVFVFLPDYAELKGLTKIQAVYLVSIIGISNAVGRLLNIPISLCHCNNGIVYAITCALSGVVVCVINIPVSENEKTFIFLAFACLMYGLMFGIQLANLVVVTNYLCPDRFLNFALGIAMMFNGTGSICGSPVAAYFFTVGGESFELPYYIAGGVTIIAGLIILPLVHKRRQPQASIELDDRLE</sequence>
<evidence type="ECO:0000313" key="4">
    <source>
        <dbReference type="EMBL" id="KAF6036609.1"/>
    </source>
</evidence>
<dbReference type="PANTHER" id="PTHR11360:SF284">
    <property type="entry name" value="EG:103B4.3 PROTEIN-RELATED"/>
    <property type="match status" value="1"/>
</dbReference>
<keyword evidence="5" id="KW-1185">Reference proteome</keyword>
<proteinExistence type="predicted"/>
<feature type="transmembrane region" description="Helical" evidence="2">
    <location>
        <begin position="332"/>
        <end position="357"/>
    </location>
</feature>
<dbReference type="PANTHER" id="PTHR11360">
    <property type="entry name" value="MONOCARBOXYLATE TRANSPORTER"/>
    <property type="match status" value="1"/>
</dbReference>
<dbReference type="SUPFAM" id="SSF103473">
    <property type="entry name" value="MFS general substrate transporter"/>
    <property type="match status" value="1"/>
</dbReference>
<reference evidence="4" key="1">
    <citation type="submission" date="2020-06" db="EMBL/GenBank/DDBJ databases">
        <title>Draft genome of Bugula neritina, a colonial animal packing powerful symbionts and potential medicines.</title>
        <authorList>
            <person name="Rayko M."/>
        </authorList>
    </citation>
    <scope>NUCLEOTIDE SEQUENCE [LARGE SCALE GENOMIC DNA]</scope>
    <source>
        <strain evidence="4">Kwan_BN1</strain>
    </source>
</reference>
<dbReference type="Pfam" id="PF07690">
    <property type="entry name" value="MFS_1"/>
    <property type="match status" value="2"/>
</dbReference>
<dbReference type="InterPro" id="IPR036259">
    <property type="entry name" value="MFS_trans_sf"/>
</dbReference>
<feature type="transmembrane region" description="Helical" evidence="2">
    <location>
        <begin position="35"/>
        <end position="56"/>
    </location>
</feature>
<feature type="transmembrane region" description="Helical" evidence="2">
    <location>
        <begin position="241"/>
        <end position="262"/>
    </location>
</feature>
<feature type="transmembrane region" description="Helical" evidence="2">
    <location>
        <begin position="369"/>
        <end position="392"/>
    </location>
</feature>
<accession>A0A7J7KD79</accession>
<name>A0A7J7KD79_BUGNE</name>
<evidence type="ECO:0000256" key="2">
    <source>
        <dbReference type="SAM" id="Phobius"/>
    </source>
</evidence>
<dbReference type="InterPro" id="IPR020846">
    <property type="entry name" value="MFS_dom"/>
</dbReference>
<dbReference type="GO" id="GO:0022857">
    <property type="term" value="F:transmembrane transporter activity"/>
    <property type="evidence" value="ECO:0007669"/>
    <property type="project" value="InterPro"/>
</dbReference>